<accession>A0ACA9N9Q1</accession>
<dbReference type="EMBL" id="CAJVQC010012095">
    <property type="protein sequence ID" value="CAG8634573.1"/>
    <property type="molecule type" value="Genomic_DNA"/>
</dbReference>
<feature type="non-terminal residue" evidence="1">
    <location>
        <position position="1"/>
    </location>
</feature>
<reference evidence="1" key="1">
    <citation type="submission" date="2021-06" db="EMBL/GenBank/DDBJ databases">
        <authorList>
            <person name="Kallberg Y."/>
            <person name="Tangrot J."/>
            <person name="Rosling A."/>
        </authorList>
    </citation>
    <scope>NUCLEOTIDE SEQUENCE</scope>
    <source>
        <strain evidence="1">MA461A</strain>
    </source>
</reference>
<evidence type="ECO:0000313" key="2">
    <source>
        <dbReference type="Proteomes" id="UP000789920"/>
    </source>
</evidence>
<proteinExistence type="predicted"/>
<evidence type="ECO:0000313" key="1">
    <source>
        <dbReference type="EMBL" id="CAG8634573.1"/>
    </source>
</evidence>
<gene>
    <name evidence="1" type="ORF">RPERSI_LOCUS7242</name>
</gene>
<protein>
    <submittedName>
        <fullName evidence="1">8289_t:CDS:1</fullName>
    </submittedName>
</protein>
<keyword evidence="2" id="KW-1185">Reference proteome</keyword>
<name>A0ACA9N9Q1_9GLOM</name>
<organism evidence="1 2">
    <name type="scientific">Racocetra persica</name>
    <dbReference type="NCBI Taxonomy" id="160502"/>
    <lineage>
        <taxon>Eukaryota</taxon>
        <taxon>Fungi</taxon>
        <taxon>Fungi incertae sedis</taxon>
        <taxon>Mucoromycota</taxon>
        <taxon>Glomeromycotina</taxon>
        <taxon>Glomeromycetes</taxon>
        <taxon>Diversisporales</taxon>
        <taxon>Gigasporaceae</taxon>
        <taxon>Racocetra</taxon>
    </lineage>
</organism>
<sequence>ALLLFDDEVIVSELEDVEESDFVDSKYSCTCSKSSESNNSSDAINKSRISVLS</sequence>
<dbReference type="Proteomes" id="UP000789920">
    <property type="component" value="Unassembled WGS sequence"/>
</dbReference>
<comment type="caution">
    <text evidence="1">The sequence shown here is derived from an EMBL/GenBank/DDBJ whole genome shotgun (WGS) entry which is preliminary data.</text>
</comment>